<evidence type="ECO:0000313" key="4">
    <source>
        <dbReference type="EMBL" id="CAG8363644.1"/>
    </source>
</evidence>
<evidence type="ECO:0000256" key="1">
    <source>
        <dbReference type="ARBA" id="ARBA00022737"/>
    </source>
</evidence>
<evidence type="ECO:0000313" key="5">
    <source>
        <dbReference type="Proteomes" id="UP001152592"/>
    </source>
</evidence>
<feature type="repeat" description="ANK" evidence="3">
    <location>
        <begin position="205"/>
        <end position="237"/>
    </location>
</feature>
<dbReference type="InterPro" id="IPR002110">
    <property type="entry name" value="Ankyrin_rpt"/>
</dbReference>
<organism evidence="4 5">
    <name type="scientific">Penicillium salamii</name>
    <dbReference type="NCBI Taxonomy" id="1612424"/>
    <lineage>
        <taxon>Eukaryota</taxon>
        <taxon>Fungi</taxon>
        <taxon>Dikarya</taxon>
        <taxon>Ascomycota</taxon>
        <taxon>Pezizomycotina</taxon>
        <taxon>Eurotiomycetes</taxon>
        <taxon>Eurotiomycetidae</taxon>
        <taxon>Eurotiales</taxon>
        <taxon>Aspergillaceae</taxon>
        <taxon>Penicillium</taxon>
    </lineage>
</organism>
<feature type="repeat" description="ANK" evidence="3">
    <location>
        <begin position="687"/>
        <end position="719"/>
    </location>
</feature>
<dbReference type="EMBL" id="CAJVPD010000188">
    <property type="protein sequence ID" value="CAG8363644.1"/>
    <property type="molecule type" value="Genomic_DNA"/>
</dbReference>
<dbReference type="PRINTS" id="PR01415">
    <property type="entry name" value="ANKYRIN"/>
</dbReference>
<dbReference type="PANTHER" id="PTHR24198:SF165">
    <property type="entry name" value="ANKYRIN REPEAT-CONTAINING PROTEIN-RELATED"/>
    <property type="match status" value="1"/>
</dbReference>
<gene>
    <name evidence="4" type="ORF">PSALAMII_LOCUS3894</name>
</gene>
<keyword evidence="1" id="KW-0677">Repeat</keyword>
<reference evidence="4" key="1">
    <citation type="submission" date="2021-07" db="EMBL/GenBank/DDBJ databases">
        <authorList>
            <person name="Branca A.L. A."/>
        </authorList>
    </citation>
    <scope>NUCLEOTIDE SEQUENCE</scope>
</reference>
<accession>A0A9W4NDJ4</accession>
<feature type="repeat" description="ANK" evidence="3">
    <location>
        <begin position="376"/>
        <end position="408"/>
    </location>
</feature>
<dbReference type="InterPro" id="IPR036770">
    <property type="entry name" value="Ankyrin_rpt-contain_sf"/>
</dbReference>
<evidence type="ECO:0000256" key="3">
    <source>
        <dbReference type="PROSITE-ProRule" id="PRU00023"/>
    </source>
</evidence>
<feature type="repeat" description="ANK" evidence="3">
    <location>
        <begin position="555"/>
        <end position="587"/>
    </location>
</feature>
<dbReference type="AlphaFoldDB" id="A0A9W4NDJ4"/>
<dbReference type="Pfam" id="PF00023">
    <property type="entry name" value="Ank"/>
    <property type="match status" value="2"/>
</dbReference>
<proteinExistence type="predicted"/>
<sequence>MAALCRRHQGLVDAPISHPRLDLISYAVIYWPIHFHLTRPTKPVKEVCTFLSDRTVSAPWSEAFRVLSNPITRLHRCYLSPLPLAAMCGLDDVIFKLLEDSKDTETFQRDCQLALIEAARHGHISIAHKLLKTINIDNPTLADAVAAAGCCGSGSLLLDLVTLASRRHDFQWPGGLLSRVSEIGDHETAKILLDVGMPVNHIGLQGRSTLNSAAISNNEEIVRLLLAKDADVSHTSWCGRSALASASLVPTSRAIIKMLINAGSDLNQTDVDGCTPLHQALACGNLSAAEELLENKADIELGGVEDDTPYWRTKPLIYCAHLNQAQGIQTLLRYSPDVDCCWGQRTPLWIAVDRGNIEISRLLLENGANPNLNPQDRDMILLRAVEHSNIELVKLLLDYGADIEQENNSSTWRSTALARVAGTSNTDILRHLLERQPKVDVGHIGKDSQSPLHVAAKSGQTMNLRILLQQGSDPNVWSDDDAWFPLHASFESTEIIKILLAQGCDINATSAWGSILNLAVFHEQVDSVELLLEQNPKPDLELEDPSVAFFDESDKGVAPLAMACAKNNAKIVRLLIEAGADTHHRTRFGTLPLDIAVASDAMSALKVLLEYRVSVDHTDNDHNTVLHRITKSTPQAIVRQLVNSGASVTAANKKGVTPIHATVKASNFPVAEFLLSRGANPNQFGPRYHSLLHIACENRDLPTLKALVEAGADVQRADTLKEGPTLMHSLFYGWEFSGLGLLAEPLAYLIEDCKVNKDGIGGLGDLPLVTACYFQFVDQVRYLLEHGTNPNWEDSCGRRALHVAALGYTSDMVDLLLEFKAEVFCGDEPIIDKLGRTCIHFAAVGDNWEIFQRFHQLYGERELHRPDCYGWTPLFWALLTPDASINIVQCLVNHGADLWMTAKGLTSEWSPLKLARYIGLSDDIQELLVPKSHIRQIGPGGKVKEWDEEAHLSRRATLRKGILCDGCRVVGHLLLLFEFPLSACH</sequence>
<keyword evidence="2 3" id="KW-0040">ANK repeat</keyword>
<feature type="repeat" description="ANK" evidence="3">
    <location>
        <begin position="654"/>
        <end position="686"/>
    </location>
</feature>
<name>A0A9W4NDJ4_9EURO</name>
<dbReference type="PROSITE" id="PS50088">
    <property type="entry name" value="ANK_REPEAT"/>
    <property type="match status" value="8"/>
</dbReference>
<dbReference type="OrthoDB" id="2123952at2759"/>
<feature type="repeat" description="ANK" evidence="3">
    <location>
        <begin position="272"/>
        <end position="304"/>
    </location>
</feature>
<dbReference type="SMART" id="SM00248">
    <property type="entry name" value="ANK"/>
    <property type="match status" value="21"/>
</dbReference>
<evidence type="ECO:0000256" key="2">
    <source>
        <dbReference type="ARBA" id="ARBA00023043"/>
    </source>
</evidence>
<feature type="repeat" description="ANK" evidence="3">
    <location>
        <begin position="343"/>
        <end position="375"/>
    </location>
</feature>
<dbReference type="Gene3D" id="1.25.40.20">
    <property type="entry name" value="Ankyrin repeat-containing domain"/>
    <property type="match status" value="3"/>
</dbReference>
<dbReference type="Proteomes" id="UP001152592">
    <property type="component" value="Unassembled WGS sequence"/>
</dbReference>
<dbReference type="SUPFAM" id="SSF48403">
    <property type="entry name" value="Ankyrin repeat"/>
    <property type="match status" value="4"/>
</dbReference>
<dbReference type="PROSITE" id="PS50297">
    <property type="entry name" value="ANK_REP_REGION"/>
    <property type="match status" value="8"/>
</dbReference>
<dbReference type="PANTHER" id="PTHR24198">
    <property type="entry name" value="ANKYRIN REPEAT AND PROTEIN KINASE DOMAIN-CONTAINING PROTEIN"/>
    <property type="match status" value="1"/>
</dbReference>
<comment type="caution">
    <text evidence="4">The sequence shown here is derived from an EMBL/GenBank/DDBJ whole genome shotgun (WGS) entry which is preliminary data.</text>
</comment>
<protein>
    <submittedName>
        <fullName evidence="4">Uncharacterized protein</fullName>
    </submittedName>
</protein>
<dbReference type="Pfam" id="PF12796">
    <property type="entry name" value="Ank_2"/>
    <property type="match status" value="5"/>
</dbReference>
<feature type="repeat" description="ANK" evidence="3">
    <location>
        <begin position="447"/>
        <end position="479"/>
    </location>
</feature>